<name>A0ACB9A1V9_ARCLA</name>
<evidence type="ECO:0000313" key="1">
    <source>
        <dbReference type="EMBL" id="KAI3702370.1"/>
    </source>
</evidence>
<dbReference type="Proteomes" id="UP001055879">
    <property type="component" value="Linkage Group LG09"/>
</dbReference>
<comment type="caution">
    <text evidence="1">The sequence shown here is derived from an EMBL/GenBank/DDBJ whole genome shotgun (WGS) entry which is preliminary data.</text>
</comment>
<reference evidence="2" key="1">
    <citation type="journal article" date="2022" name="Mol. Ecol. Resour.">
        <title>The genomes of chicory, endive, great burdock and yacon provide insights into Asteraceae palaeo-polyploidization history and plant inulin production.</title>
        <authorList>
            <person name="Fan W."/>
            <person name="Wang S."/>
            <person name="Wang H."/>
            <person name="Wang A."/>
            <person name="Jiang F."/>
            <person name="Liu H."/>
            <person name="Zhao H."/>
            <person name="Xu D."/>
            <person name="Zhang Y."/>
        </authorList>
    </citation>
    <scope>NUCLEOTIDE SEQUENCE [LARGE SCALE GENOMIC DNA]</scope>
    <source>
        <strain evidence="2">cv. Niubang</strain>
    </source>
</reference>
<sequence length="164" mass="18494">MVSHSFFLCTLLTFLYLYGITAVDYQVTNDVPNTPGGIRFTNEIGIPYTKQIMGFNGDVKREFTSVMYHEMTHVLQWDGEGTTPSGLVEGVAEYTKLKANLPQPGFAKPGDGDRWDEGYDVTARFLEYCDGITPGFVAKLNNKMRVTYNVQYFEELTGKPVHQL</sequence>
<evidence type="ECO:0000313" key="2">
    <source>
        <dbReference type="Proteomes" id="UP001055879"/>
    </source>
</evidence>
<accession>A0ACB9A1V9</accession>
<gene>
    <name evidence="1" type="ORF">L6452_28106</name>
</gene>
<proteinExistence type="predicted"/>
<reference evidence="1 2" key="2">
    <citation type="journal article" date="2022" name="Mol. Ecol. Resour.">
        <title>The genomes of chicory, endive, great burdock and yacon provide insights into Asteraceae paleo-polyploidization history and plant inulin production.</title>
        <authorList>
            <person name="Fan W."/>
            <person name="Wang S."/>
            <person name="Wang H."/>
            <person name="Wang A."/>
            <person name="Jiang F."/>
            <person name="Liu H."/>
            <person name="Zhao H."/>
            <person name="Xu D."/>
            <person name="Zhang Y."/>
        </authorList>
    </citation>
    <scope>NUCLEOTIDE SEQUENCE [LARGE SCALE GENOMIC DNA]</scope>
    <source>
        <strain evidence="2">cv. Niubang</strain>
    </source>
</reference>
<dbReference type="EMBL" id="CM042055">
    <property type="protein sequence ID" value="KAI3702370.1"/>
    <property type="molecule type" value="Genomic_DNA"/>
</dbReference>
<keyword evidence="2" id="KW-1185">Reference proteome</keyword>
<protein>
    <submittedName>
        <fullName evidence="1">Uncharacterized protein</fullName>
    </submittedName>
</protein>
<organism evidence="1 2">
    <name type="scientific">Arctium lappa</name>
    <name type="common">Greater burdock</name>
    <name type="synonym">Lappa major</name>
    <dbReference type="NCBI Taxonomy" id="4217"/>
    <lineage>
        <taxon>Eukaryota</taxon>
        <taxon>Viridiplantae</taxon>
        <taxon>Streptophyta</taxon>
        <taxon>Embryophyta</taxon>
        <taxon>Tracheophyta</taxon>
        <taxon>Spermatophyta</taxon>
        <taxon>Magnoliopsida</taxon>
        <taxon>eudicotyledons</taxon>
        <taxon>Gunneridae</taxon>
        <taxon>Pentapetalae</taxon>
        <taxon>asterids</taxon>
        <taxon>campanulids</taxon>
        <taxon>Asterales</taxon>
        <taxon>Asteraceae</taxon>
        <taxon>Carduoideae</taxon>
        <taxon>Cardueae</taxon>
        <taxon>Arctiinae</taxon>
        <taxon>Arctium</taxon>
    </lineage>
</organism>